<proteinExistence type="predicted"/>
<feature type="domain" description="GmrSD restriction endonucleases C-terminal" evidence="2">
    <location>
        <begin position="97"/>
        <end position="201"/>
    </location>
</feature>
<comment type="caution">
    <text evidence="3">The sequence shown here is derived from an EMBL/GenBank/DDBJ whole genome shotgun (WGS) entry which is preliminary data.</text>
</comment>
<name>A0A0C2RDR8_9BACL</name>
<dbReference type="PATRIC" id="fig|220754.4.peg.1470"/>
<reference evidence="3 4" key="1">
    <citation type="submission" date="2015-01" db="EMBL/GenBank/DDBJ databases">
        <title>Jeotgalibacillus campisalis genome sequencing.</title>
        <authorList>
            <person name="Goh K.M."/>
            <person name="Chan K.-G."/>
            <person name="Yaakop A.S."/>
            <person name="Ee R."/>
            <person name="Gan H.M."/>
            <person name="Chan C.S."/>
        </authorList>
    </citation>
    <scope>NUCLEOTIDE SEQUENCE [LARGE SCALE GENOMIC DNA]</scope>
    <source>
        <strain evidence="3 4">SF-57</strain>
    </source>
</reference>
<dbReference type="InterPro" id="IPR011089">
    <property type="entry name" value="GmrSD_C"/>
</dbReference>
<keyword evidence="4" id="KW-1185">Reference proteome</keyword>
<gene>
    <name evidence="3" type="ORF">KR50_14460</name>
</gene>
<keyword evidence="1" id="KW-0732">Signal</keyword>
<dbReference type="EMBL" id="JXRR01000013">
    <property type="protein sequence ID" value="KIL48410.1"/>
    <property type="molecule type" value="Genomic_DNA"/>
</dbReference>
<dbReference type="Proteomes" id="UP000031972">
    <property type="component" value="Unassembled WGS sequence"/>
</dbReference>
<evidence type="ECO:0000259" key="2">
    <source>
        <dbReference type="Pfam" id="PF07510"/>
    </source>
</evidence>
<dbReference type="AlphaFoldDB" id="A0A0C2RDR8"/>
<feature type="signal peptide" evidence="1">
    <location>
        <begin position="1"/>
        <end position="20"/>
    </location>
</feature>
<sequence length="210" mass="23304">MFKKPLLFVFALLLSLAAFQFDAQPASAFLPDTPSKSAAQSQLNSLTVKSESSMAGYSRDEFPHWIGQGSGCDTRQIVLQRDADYFSGNCPVTSGKWYSYFDGVVVYSPSELDVDHVVPLAEAWRSGASSWTESQRRAFANDLSGPHLIAVTASVNRSKGDQDPSTWQPPRYSAHCGYAKWWINTKHTWNLSLQASEKTSLQTMLNTCSY</sequence>
<dbReference type="OrthoDB" id="307604at2"/>
<dbReference type="Pfam" id="PF07510">
    <property type="entry name" value="GmrSD_C"/>
    <property type="match status" value="1"/>
</dbReference>
<dbReference type="PANTHER" id="PTHR24094">
    <property type="entry name" value="SECRETED PROTEIN"/>
    <property type="match status" value="1"/>
</dbReference>
<organism evidence="3 4">
    <name type="scientific">Jeotgalibacillus campisalis</name>
    <dbReference type="NCBI Taxonomy" id="220754"/>
    <lineage>
        <taxon>Bacteria</taxon>
        <taxon>Bacillati</taxon>
        <taxon>Bacillota</taxon>
        <taxon>Bacilli</taxon>
        <taxon>Bacillales</taxon>
        <taxon>Caryophanaceae</taxon>
        <taxon>Jeotgalibacillus</taxon>
    </lineage>
</organism>
<accession>A0A0C2RDR8</accession>
<evidence type="ECO:0000313" key="4">
    <source>
        <dbReference type="Proteomes" id="UP000031972"/>
    </source>
</evidence>
<feature type="chain" id="PRO_5039289095" description="GmrSD restriction endonucleases C-terminal domain-containing protein" evidence="1">
    <location>
        <begin position="21"/>
        <end position="210"/>
    </location>
</feature>
<protein>
    <recommendedName>
        <fullName evidence="2">GmrSD restriction endonucleases C-terminal domain-containing protein</fullName>
    </recommendedName>
</protein>
<evidence type="ECO:0000256" key="1">
    <source>
        <dbReference type="SAM" id="SignalP"/>
    </source>
</evidence>
<dbReference type="PANTHER" id="PTHR24094:SF15">
    <property type="entry name" value="AMP-DEPENDENT SYNTHETASE_LIGASE DOMAIN-CONTAINING PROTEIN-RELATED"/>
    <property type="match status" value="1"/>
</dbReference>
<dbReference type="RefSeq" id="WP_041056579.1">
    <property type="nucleotide sequence ID" value="NZ_JXRR01000013.1"/>
</dbReference>
<evidence type="ECO:0000313" key="3">
    <source>
        <dbReference type="EMBL" id="KIL48410.1"/>
    </source>
</evidence>